<dbReference type="GO" id="GO:0006508">
    <property type="term" value="P:proteolysis"/>
    <property type="evidence" value="ECO:0007669"/>
    <property type="project" value="UniProtKB-KW"/>
</dbReference>
<dbReference type="InterPro" id="IPR036059">
    <property type="entry name" value="TldD/PmbA_sf"/>
</dbReference>
<dbReference type="PANTHER" id="PTHR43421:SF1">
    <property type="entry name" value="METALLOPROTEASE PMBA"/>
    <property type="match status" value="1"/>
</dbReference>
<dbReference type="GO" id="GO:0008237">
    <property type="term" value="F:metallopeptidase activity"/>
    <property type="evidence" value="ECO:0007669"/>
    <property type="project" value="UniProtKB-KW"/>
</dbReference>
<comment type="caution">
    <text evidence="5">The sequence shown here is derived from an EMBL/GenBank/DDBJ whole genome shotgun (WGS) entry which is preliminary data.</text>
</comment>
<dbReference type="Pfam" id="PF19290">
    <property type="entry name" value="PmbA_TldD_2nd"/>
    <property type="match status" value="1"/>
</dbReference>
<dbReference type="NCBIfam" id="NF008268">
    <property type="entry name" value="PRK11040.1"/>
    <property type="match status" value="1"/>
</dbReference>
<dbReference type="Pfam" id="PF19289">
    <property type="entry name" value="PmbA_TldD_3rd"/>
    <property type="match status" value="1"/>
</dbReference>
<dbReference type="Pfam" id="PF01523">
    <property type="entry name" value="PmbA_TldD_1st"/>
    <property type="match status" value="1"/>
</dbReference>
<feature type="domain" description="Metalloprotease TldD/E central" evidence="4">
    <location>
        <begin position="111"/>
        <end position="218"/>
    </location>
</feature>
<feature type="domain" description="Metalloprotease TldD/E C-terminal" evidence="3">
    <location>
        <begin position="226"/>
        <end position="433"/>
    </location>
</feature>
<sequence>MEQLVADALTHAQKCGASAAEASVSVDAGLSVKVRMREVDTLEYQRDRGFGVTVYFGQRKGSASSADFSPASIRETVEAACTIARYTSEDNCQGLADAALMARDIPDLDLYHPWALEADAAIALARDCEVAALDADPRIVNSDGADVSSHGGVRVYGNTHGFIGGYHASRHGLSCVSVGKQNDEMQRDYWFTVSRRPDLLEAAQTVGKKAAERTLRRLGARRVGTARVPVLFAPEVARGVLGHFLGAIRGGAQYRKASFLYDKLGEQVFPSFVQIEEQPHLPCALGSAAFDSEGVATVPRHLVRDGVLETYLLGSYSARKLGMQSTGHAGGVHNLVVQPGEFGFDELVRHMGRGLVVTSLMGQGVNMVTGDYSRGASGFWVEDGALAYPVQEITVAGNLRDMLANIQAIGSDVDLRGNVRTGSILIDGLTVAGE</sequence>
<dbReference type="PANTHER" id="PTHR43421">
    <property type="entry name" value="METALLOPROTEASE PMBA"/>
    <property type="match status" value="1"/>
</dbReference>
<proteinExistence type="inferred from homology"/>
<gene>
    <name evidence="5" type="ORF">CAL65_07955</name>
</gene>
<comment type="similarity">
    <text evidence="1">Belongs to the peptidase U62 family.</text>
</comment>
<name>A0A3E0X0Y6_9GAMM</name>
<evidence type="ECO:0000259" key="4">
    <source>
        <dbReference type="Pfam" id="PF19290"/>
    </source>
</evidence>
<dbReference type="Proteomes" id="UP000256763">
    <property type="component" value="Unassembled WGS sequence"/>
</dbReference>
<dbReference type="InterPro" id="IPR047657">
    <property type="entry name" value="PmbA"/>
</dbReference>
<organism evidence="5 6">
    <name type="scientific">Alkalilimnicola ehrlichii</name>
    <dbReference type="NCBI Taxonomy" id="351052"/>
    <lineage>
        <taxon>Bacteria</taxon>
        <taxon>Pseudomonadati</taxon>
        <taxon>Pseudomonadota</taxon>
        <taxon>Gammaproteobacteria</taxon>
        <taxon>Chromatiales</taxon>
        <taxon>Ectothiorhodospiraceae</taxon>
        <taxon>Alkalilimnicola</taxon>
    </lineage>
</organism>
<dbReference type="EMBL" id="NFZW01000006">
    <property type="protein sequence ID" value="RFA37956.1"/>
    <property type="molecule type" value="Genomic_DNA"/>
</dbReference>
<accession>A0A3E0X0Y6</accession>
<reference evidence="6" key="1">
    <citation type="submission" date="2017-05" db="EMBL/GenBank/DDBJ databases">
        <authorList>
            <person name="Sharma S."/>
            <person name="Sidhu C."/>
            <person name="Pinnaka A.K."/>
        </authorList>
    </citation>
    <scope>NUCLEOTIDE SEQUENCE [LARGE SCALE GENOMIC DNA]</scope>
    <source>
        <strain evidence="6">AK93</strain>
    </source>
</reference>
<dbReference type="GO" id="GO:0005829">
    <property type="term" value="C:cytosol"/>
    <property type="evidence" value="ECO:0007669"/>
    <property type="project" value="TreeGrafter"/>
</dbReference>
<feature type="domain" description="Metalloprotease TldD/E N-terminal" evidence="2">
    <location>
        <begin position="20"/>
        <end position="84"/>
    </location>
</feature>
<evidence type="ECO:0000259" key="2">
    <source>
        <dbReference type="Pfam" id="PF01523"/>
    </source>
</evidence>
<dbReference type="Gene3D" id="3.30.2290.10">
    <property type="entry name" value="PmbA/TldD superfamily"/>
    <property type="match status" value="1"/>
</dbReference>
<dbReference type="InterPro" id="IPR002510">
    <property type="entry name" value="Metalloprtase-TldD/E_N"/>
</dbReference>
<dbReference type="InterPro" id="IPR045569">
    <property type="entry name" value="Metalloprtase-TldD/E_C"/>
</dbReference>
<dbReference type="AlphaFoldDB" id="A0A3E0X0Y6"/>
<protein>
    <submittedName>
        <fullName evidence="5">Metalloprotease PmbA</fullName>
    </submittedName>
</protein>
<evidence type="ECO:0000313" key="6">
    <source>
        <dbReference type="Proteomes" id="UP000256763"/>
    </source>
</evidence>
<keyword evidence="6" id="KW-1185">Reference proteome</keyword>
<evidence type="ECO:0000313" key="5">
    <source>
        <dbReference type="EMBL" id="RFA37956.1"/>
    </source>
</evidence>
<keyword evidence="5" id="KW-0378">Hydrolase</keyword>
<keyword evidence="5" id="KW-0482">Metalloprotease</keyword>
<keyword evidence="5" id="KW-0645">Protease</keyword>
<evidence type="ECO:0000256" key="1">
    <source>
        <dbReference type="ARBA" id="ARBA00005836"/>
    </source>
</evidence>
<evidence type="ECO:0000259" key="3">
    <source>
        <dbReference type="Pfam" id="PF19289"/>
    </source>
</evidence>
<dbReference type="InterPro" id="IPR045570">
    <property type="entry name" value="Metalloprtase-TldD/E_cen_dom"/>
</dbReference>
<dbReference type="SUPFAM" id="SSF111283">
    <property type="entry name" value="Putative modulator of DNA gyrase, PmbA/TldD"/>
    <property type="match status" value="1"/>
</dbReference>
<dbReference type="InterPro" id="IPR035068">
    <property type="entry name" value="TldD/PmbA_N"/>
</dbReference>